<keyword evidence="1" id="KW-0472">Membrane</keyword>
<sequence>MKKYVEIWLRSIAAIVGGYAVSALSTFYLTYCFVTGFSLSKGVAVLSACMLSYFLFFAIFIISFAVANIRAWSLMLFFSIVLCFLGLPYVSTL</sequence>
<evidence type="ECO:0000313" key="2">
    <source>
        <dbReference type="EMBL" id="AIF98779.1"/>
    </source>
</evidence>
<dbReference type="GeneID" id="78255025"/>
<evidence type="ECO:0000256" key="1">
    <source>
        <dbReference type="SAM" id="Phobius"/>
    </source>
</evidence>
<feature type="transmembrane region" description="Helical" evidence="1">
    <location>
        <begin position="74"/>
        <end position="91"/>
    </location>
</feature>
<keyword evidence="4" id="KW-1185">Reference proteome</keyword>
<dbReference type="KEGG" id="aal:EP13_08870"/>
<keyword evidence="1" id="KW-1133">Transmembrane helix</keyword>
<gene>
    <name evidence="3" type="ORF">DEB45_06390</name>
    <name evidence="2" type="ORF">EP13_08870</name>
</gene>
<name>A0A075NW03_9ALTE</name>
<organism evidence="2 4">
    <name type="scientific">Alteromonas australica</name>
    <dbReference type="NCBI Taxonomy" id="589873"/>
    <lineage>
        <taxon>Bacteria</taxon>
        <taxon>Pseudomonadati</taxon>
        <taxon>Pseudomonadota</taxon>
        <taxon>Gammaproteobacteria</taxon>
        <taxon>Alteromonadales</taxon>
        <taxon>Alteromonadaceae</taxon>
        <taxon>Alteromonas/Salinimonas group</taxon>
        <taxon>Alteromonas</taxon>
    </lineage>
</organism>
<evidence type="ECO:0008006" key="6">
    <source>
        <dbReference type="Google" id="ProtNLM"/>
    </source>
</evidence>
<keyword evidence="1" id="KW-0812">Transmembrane</keyword>
<protein>
    <recommendedName>
        <fullName evidence="6">DUF3649 domain-containing protein</fullName>
    </recommendedName>
</protein>
<accession>A0A075NW03</accession>
<dbReference type="KEGG" id="aaus:EP12_09055"/>
<evidence type="ECO:0000313" key="5">
    <source>
        <dbReference type="Proteomes" id="UP000264779"/>
    </source>
</evidence>
<dbReference type="Proteomes" id="UP000056090">
    <property type="component" value="Chromosome"/>
</dbReference>
<dbReference type="PATRIC" id="fig|589873.4.peg.1960"/>
<feature type="transmembrane region" description="Helical" evidence="1">
    <location>
        <begin position="12"/>
        <end position="31"/>
    </location>
</feature>
<dbReference type="OrthoDB" id="6336439at2"/>
<proteinExistence type="predicted"/>
<reference evidence="3 5" key="2">
    <citation type="journal article" date="2018" name="Nat. Biotechnol.">
        <title>A standardized bacterial taxonomy based on genome phylogeny substantially revises the tree of life.</title>
        <authorList>
            <person name="Parks D.H."/>
            <person name="Chuvochina M."/>
            <person name="Waite D.W."/>
            <person name="Rinke C."/>
            <person name="Skarshewski A."/>
            <person name="Chaumeil P.A."/>
            <person name="Hugenholtz P."/>
        </authorList>
    </citation>
    <scope>NUCLEOTIDE SEQUENCE [LARGE SCALE GENOMIC DNA]</scope>
    <source>
        <strain evidence="3">UBA11621</strain>
    </source>
</reference>
<dbReference type="EMBL" id="CP008849">
    <property type="protein sequence ID" value="AIF98779.1"/>
    <property type="molecule type" value="Genomic_DNA"/>
</dbReference>
<feature type="transmembrane region" description="Helical" evidence="1">
    <location>
        <begin position="43"/>
        <end position="67"/>
    </location>
</feature>
<dbReference type="Proteomes" id="UP000264779">
    <property type="component" value="Unassembled WGS sequence"/>
</dbReference>
<reference evidence="2 4" key="1">
    <citation type="submission" date="2014-06" db="EMBL/GenBank/DDBJ databases">
        <title>Genomes of Alteromonas australica, a world apart.</title>
        <authorList>
            <person name="Gonzaga A."/>
            <person name="Lopez-Perez M."/>
            <person name="Rodriguez-Valera F."/>
        </authorList>
    </citation>
    <scope>NUCLEOTIDE SEQUENCE [LARGE SCALE GENOMIC DNA]</scope>
    <source>
        <strain evidence="2 4">H 17</strain>
    </source>
</reference>
<dbReference type="EMBL" id="DONK01000095">
    <property type="protein sequence ID" value="HBU50868.1"/>
    <property type="molecule type" value="Genomic_DNA"/>
</dbReference>
<dbReference type="RefSeq" id="WP_044056938.1">
    <property type="nucleotide sequence ID" value="NZ_CAJXAX010000001.1"/>
</dbReference>
<evidence type="ECO:0000313" key="3">
    <source>
        <dbReference type="EMBL" id="HBU50868.1"/>
    </source>
</evidence>
<evidence type="ECO:0000313" key="4">
    <source>
        <dbReference type="Proteomes" id="UP000056090"/>
    </source>
</evidence>
<dbReference type="AlphaFoldDB" id="A0A075NW03"/>